<feature type="transmembrane region" description="Helical" evidence="6">
    <location>
        <begin position="286"/>
        <end position="309"/>
    </location>
</feature>
<dbReference type="VEuPathDB" id="TriTrypDB:BSAL_79345"/>
<evidence type="ECO:0000256" key="4">
    <source>
        <dbReference type="ARBA" id="ARBA00023136"/>
    </source>
</evidence>
<feature type="transmembrane region" description="Helical" evidence="6">
    <location>
        <begin position="56"/>
        <end position="75"/>
    </location>
</feature>
<evidence type="ECO:0000313" key="8">
    <source>
        <dbReference type="EMBL" id="CUG43564.1"/>
    </source>
</evidence>
<evidence type="ECO:0000256" key="1">
    <source>
        <dbReference type="ARBA" id="ARBA00004141"/>
    </source>
</evidence>
<dbReference type="PANTHER" id="PTHR11132">
    <property type="entry name" value="SOLUTE CARRIER FAMILY 35"/>
    <property type="match status" value="1"/>
</dbReference>
<evidence type="ECO:0000259" key="7">
    <source>
        <dbReference type="Pfam" id="PF03151"/>
    </source>
</evidence>
<feature type="transmembrane region" description="Helical" evidence="6">
    <location>
        <begin position="221"/>
        <end position="244"/>
    </location>
</feature>
<feature type="transmembrane region" description="Helical" evidence="6">
    <location>
        <begin position="256"/>
        <end position="274"/>
    </location>
</feature>
<dbReference type="Proteomes" id="UP000051952">
    <property type="component" value="Unassembled WGS sequence"/>
</dbReference>
<organism evidence="8 9">
    <name type="scientific">Bodo saltans</name>
    <name type="common">Flagellated protozoan</name>
    <dbReference type="NCBI Taxonomy" id="75058"/>
    <lineage>
        <taxon>Eukaryota</taxon>
        <taxon>Discoba</taxon>
        <taxon>Euglenozoa</taxon>
        <taxon>Kinetoplastea</taxon>
        <taxon>Metakinetoplastina</taxon>
        <taxon>Eubodonida</taxon>
        <taxon>Bodonidae</taxon>
        <taxon>Bodo</taxon>
    </lineage>
</organism>
<dbReference type="OMA" id="LFWEVPK"/>
<sequence length="374" mass="40953">MWRVAITIYLFIGFYFAASISLTIFNKWFFSEKPTLSNATSTSGVSNGDRYSAQQFHFPLTVTCVHQVIVFILVLATERNFLAMFVGPIERSRSALVVVVPIGIASGLDWGLSNTSLRWIPLSMYEMVKCSAPIIVLLLGWWIGVQALNARIAGVIALLSTGVVLSVTGGHITALSSTDFPFQGFICVVVATVLAGIRVVFAQKALHGDKSSPSISTATFLFYVTPSSAAALVIPAYFFEGVLLEQTFSLRIAQDLFWVGFLIFASSCLAYLLSLSEYLLTQKTSALTLSVCGIAKQVLITALAVAVFHEKLGRVNTLGVLLCFVGIAAYNIMKYQQSTAQYVAVARDEEMPERVEASRDDDVTFTRRSEKYSY</sequence>
<dbReference type="InterPro" id="IPR004853">
    <property type="entry name" value="Sugar_P_trans_dom"/>
</dbReference>
<reference evidence="9" key="1">
    <citation type="submission" date="2015-09" db="EMBL/GenBank/DDBJ databases">
        <authorList>
            <consortium name="Pathogen Informatics"/>
        </authorList>
    </citation>
    <scope>NUCLEOTIDE SEQUENCE [LARGE SCALE GENOMIC DNA]</scope>
    <source>
        <strain evidence="9">Lake Konstanz</strain>
    </source>
</reference>
<keyword evidence="4 6" id="KW-0472">Membrane</keyword>
<keyword evidence="9" id="KW-1185">Reference proteome</keyword>
<feature type="region of interest" description="Disordered" evidence="5">
    <location>
        <begin position="355"/>
        <end position="374"/>
    </location>
</feature>
<protein>
    <submittedName>
        <fullName evidence="8">Membrane-associated protein, putative</fullName>
    </submittedName>
</protein>
<dbReference type="InterPro" id="IPR050186">
    <property type="entry name" value="TPT_transporter"/>
</dbReference>
<gene>
    <name evidence="8" type="ORF">BSAL_79345</name>
</gene>
<proteinExistence type="predicted"/>
<evidence type="ECO:0000256" key="5">
    <source>
        <dbReference type="SAM" id="MobiDB-lite"/>
    </source>
</evidence>
<keyword evidence="3 6" id="KW-1133">Transmembrane helix</keyword>
<accession>A0A0S4J2G7</accession>
<dbReference type="EMBL" id="CYKH01000812">
    <property type="protein sequence ID" value="CUG43564.1"/>
    <property type="molecule type" value="Genomic_DNA"/>
</dbReference>
<feature type="transmembrane region" description="Helical" evidence="6">
    <location>
        <begin position="95"/>
        <end position="112"/>
    </location>
</feature>
<feature type="domain" description="Sugar phosphate transporter" evidence="7">
    <location>
        <begin position="54"/>
        <end position="331"/>
    </location>
</feature>
<feature type="transmembrane region" description="Helical" evidence="6">
    <location>
        <begin position="124"/>
        <end position="145"/>
    </location>
</feature>
<keyword evidence="2 6" id="KW-0812">Transmembrane</keyword>
<dbReference type="GO" id="GO:0016020">
    <property type="term" value="C:membrane"/>
    <property type="evidence" value="ECO:0007669"/>
    <property type="project" value="UniProtKB-SubCell"/>
</dbReference>
<comment type="subcellular location">
    <subcellularLocation>
        <location evidence="1">Membrane</location>
        <topology evidence="1">Multi-pass membrane protein</topology>
    </subcellularLocation>
</comment>
<feature type="transmembrane region" description="Helical" evidence="6">
    <location>
        <begin position="7"/>
        <end position="30"/>
    </location>
</feature>
<name>A0A0S4J2G7_BODSA</name>
<dbReference type="Pfam" id="PF03151">
    <property type="entry name" value="TPT"/>
    <property type="match status" value="1"/>
</dbReference>
<dbReference type="AlphaFoldDB" id="A0A0S4J2G7"/>
<dbReference type="OrthoDB" id="18894at2759"/>
<feature type="transmembrane region" description="Helical" evidence="6">
    <location>
        <begin position="315"/>
        <end position="333"/>
    </location>
</feature>
<feature type="transmembrane region" description="Helical" evidence="6">
    <location>
        <begin position="180"/>
        <end position="201"/>
    </location>
</feature>
<evidence type="ECO:0000256" key="3">
    <source>
        <dbReference type="ARBA" id="ARBA00022989"/>
    </source>
</evidence>
<evidence type="ECO:0000256" key="2">
    <source>
        <dbReference type="ARBA" id="ARBA00022692"/>
    </source>
</evidence>
<feature type="transmembrane region" description="Helical" evidence="6">
    <location>
        <begin position="152"/>
        <end position="174"/>
    </location>
</feature>
<evidence type="ECO:0000256" key="6">
    <source>
        <dbReference type="SAM" id="Phobius"/>
    </source>
</evidence>
<evidence type="ECO:0000313" key="9">
    <source>
        <dbReference type="Proteomes" id="UP000051952"/>
    </source>
</evidence>